<name>A0A8S0VRF7_CYCAE</name>
<protein>
    <submittedName>
        <fullName evidence="1">Uncharacterized protein</fullName>
    </submittedName>
</protein>
<dbReference type="Proteomes" id="UP000467700">
    <property type="component" value="Unassembled WGS sequence"/>
</dbReference>
<dbReference type="EMBL" id="CACVBS010000039">
    <property type="protein sequence ID" value="CAA7263315.1"/>
    <property type="molecule type" value="Genomic_DNA"/>
</dbReference>
<gene>
    <name evidence="1" type="ORF">AAE3_LOCUS5632</name>
</gene>
<organism evidence="1 2">
    <name type="scientific">Cyclocybe aegerita</name>
    <name type="common">Black poplar mushroom</name>
    <name type="synonym">Agrocybe aegerita</name>
    <dbReference type="NCBI Taxonomy" id="1973307"/>
    <lineage>
        <taxon>Eukaryota</taxon>
        <taxon>Fungi</taxon>
        <taxon>Dikarya</taxon>
        <taxon>Basidiomycota</taxon>
        <taxon>Agaricomycotina</taxon>
        <taxon>Agaricomycetes</taxon>
        <taxon>Agaricomycetidae</taxon>
        <taxon>Agaricales</taxon>
        <taxon>Agaricineae</taxon>
        <taxon>Bolbitiaceae</taxon>
        <taxon>Cyclocybe</taxon>
    </lineage>
</organism>
<accession>A0A8S0VRF7</accession>
<comment type="caution">
    <text evidence="1">The sequence shown here is derived from an EMBL/GenBank/DDBJ whole genome shotgun (WGS) entry which is preliminary data.</text>
</comment>
<evidence type="ECO:0000313" key="1">
    <source>
        <dbReference type="EMBL" id="CAA7263315.1"/>
    </source>
</evidence>
<evidence type="ECO:0000313" key="2">
    <source>
        <dbReference type="Proteomes" id="UP000467700"/>
    </source>
</evidence>
<dbReference type="AlphaFoldDB" id="A0A8S0VRF7"/>
<keyword evidence="2" id="KW-1185">Reference proteome</keyword>
<reference evidence="1 2" key="1">
    <citation type="submission" date="2020-01" db="EMBL/GenBank/DDBJ databases">
        <authorList>
            <person name="Gupta K D."/>
        </authorList>
    </citation>
    <scope>NUCLEOTIDE SEQUENCE [LARGE SCALE GENOMIC DNA]</scope>
</reference>
<sequence length="163" mass="17568">MSSAKVTSLAFRSGRAHAISVDGGKFASFPSRFLMPYFSSLSMEIFGVQQATQYYPVKSHDLNETVRPNPHCSIPPFFGTVSSSVTGAINGYEPTLARTSEDIRYILPLDGEQQRNGASAVDGVPLSADDGTLWVNAPVRFGPDDWDVYLTNANVSQGNGQSS</sequence>
<proteinExistence type="predicted"/>